<dbReference type="GO" id="GO:0071944">
    <property type="term" value="C:cell periphery"/>
    <property type="evidence" value="ECO:0007669"/>
    <property type="project" value="UniProtKB-ARBA"/>
</dbReference>
<evidence type="ECO:0000256" key="1">
    <source>
        <dbReference type="ARBA" id="ARBA00004167"/>
    </source>
</evidence>
<sequence length="615" mass="64661">MILQRSSAWWHTLAWLVICSVFTCSKAARCAPPPIAVPFGNVTLSSNNIRRGVEVSVGTPPQQFAFMPAWSASRTVNNTYLYGTDGHCGGWEPGFTRVGCTTLRGGAYDSSKSESPKTPPRDSYPSDPAPFNQMEYVAETLKLNSDTSVLDFPMGVATDDLGKQAYYPQMTLGLGSNSTLLNALKASGKIASRTFSFFAGRFGRIPSGHVDGAVAFGGYDKAKVTGRGHTFPFSRGSVGCESDMVVSISDIELNFPDGTDMSLFEGSRSQSITTCISPSLPVFMNMPLRPYVEKMLALSNESLTIFDLQRSTGLNFWNLRYLPGYTPYNGDMTIKFVSGLSVRVPNDLLVVPETDIDRSTGVIKTDPSGPNLLINSMQDINSNDMAALGTTFLSAAYLMVNQDTDRFTLWAANPTTESDLVAVDETGADVTATTCTASASATPSSRGGSGGDGDGGEGTSDSGGGSSESASPNAPSPQEGSSVPAALPTGLIAGVAVGAVVAGGLIAAAVFWLLRRRKKKAAAAAAAATAASATDGSWNSGDQDEKIAYVPVNEAPGDVLGHVQHEVHGNSFSAEMPASAVRLHQHSFSAEMPASPAPLHHTPGARSPPEWHELA</sequence>
<dbReference type="InterPro" id="IPR021109">
    <property type="entry name" value="Peptidase_aspartic_dom_sf"/>
</dbReference>
<dbReference type="Gene3D" id="2.40.70.10">
    <property type="entry name" value="Acid Proteases"/>
    <property type="match status" value="2"/>
</dbReference>
<accession>A0AAE0LNM9</accession>
<evidence type="ECO:0000256" key="3">
    <source>
        <dbReference type="ARBA" id="ARBA00022989"/>
    </source>
</evidence>
<evidence type="ECO:0000256" key="5">
    <source>
        <dbReference type="SAM" id="MobiDB-lite"/>
    </source>
</evidence>
<evidence type="ECO:0000313" key="10">
    <source>
        <dbReference type="Proteomes" id="UP001278766"/>
    </source>
</evidence>
<keyword evidence="10" id="KW-1185">Reference proteome</keyword>
<dbReference type="PANTHER" id="PTHR15549:SF33">
    <property type="entry name" value="MEMBRANE PROTEIN WSC4, PUTATIVE (AFU_ORTHOLOGUE AFUA_5G09020)-RELATED"/>
    <property type="match status" value="1"/>
</dbReference>
<name>A0AAE0LNM9_9PEZI</name>
<keyword evidence="3 6" id="KW-1133">Transmembrane helix</keyword>
<dbReference type="EMBL" id="JAUEPN010000008">
    <property type="protein sequence ID" value="KAK3291752.1"/>
    <property type="molecule type" value="Genomic_DNA"/>
</dbReference>
<feature type="domain" description="Peptidase A1" evidence="8">
    <location>
        <begin position="177"/>
        <end position="407"/>
    </location>
</feature>
<dbReference type="Proteomes" id="UP001278766">
    <property type="component" value="Unassembled WGS sequence"/>
</dbReference>
<dbReference type="GO" id="GO:0016020">
    <property type="term" value="C:membrane"/>
    <property type="evidence" value="ECO:0007669"/>
    <property type="project" value="UniProtKB-SubCell"/>
</dbReference>
<dbReference type="InterPro" id="IPR033121">
    <property type="entry name" value="PEPTIDASE_A1"/>
</dbReference>
<evidence type="ECO:0000259" key="8">
    <source>
        <dbReference type="Pfam" id="PF00026"/>
    </source>
</evidence>
<feature type="chain" id="PRO_5042171429" evidence="7">
    <location>
        <begin position="28"/>
        <end position="615"/>
    </location>
</feature>
<proteinExistence type="predicted"/>
<keyword evidence="4 6" id="KW-0472">Membrane</keyword>
<dbReference type="Pfam" id="PF00026">
    <property type="entry name" value="Asp"/>
    <property type="match status" value="1"/>
</dbReference>
<evidence type="ECO:0000256" key="7">
    <source>
        <dbReference type="SAM" id="SignalP"/>
    </source>
</evidence>
<organism evidence="9 10">
    <name type="scientific">Chaetomium fimeti</name>
    <dbReference type="NCBI Taxonomy" id="1854472"/>
    <lineage>
        <taxon>Eukaryota</taxon>
        <taxon>Fungi</taxon>
        <taxon>Dikarya</taxon>
        <taxon>Ascomycota</taxon>
        <taxon>Pezizomycotina</taxon>
        <taxon>Sordariomycetes</taxon>
        <taxon>Sordariomycetidae</taxon>
        <taxon>Sordariales</taxon>
        <taxon>Chaetomiaceae</taxon>
        <taxon>Chaetomium</taxon>
    </lineage>
</organism>
<feature type="compositionally biased region" description="Gly residues" evidence="5">
    <location>
        <begin position="447"/>
        <end position="466"/>
    </location>
</feature>
<feature type="transmembrane region" description="Helical" evidence="6">
    <location>
        <begin position="491"/>
        <end position="514"/>
    </location>
</feature>
<evidence type="ECO:0000256" key="4">
    <source>
        <dbReference type="ARBA" id="ARBA00023136"/>
    </source>
</evidence>
<comment type="subcellular location">
    <subcellularLocation>
        <location evidence="1">Membrane</location>
        <topology evidence="1">Single-pass membrane protein</topology>
    </subcellularLocation>
</comment>
<dbReference type="InterPro" id="IPR051694">
    <property type="entry name" value="Immunoregulatory_rcpt-like"/>
</dbReference>
<dbReference type="SUPFAM" id="SSF50630">
    <property type="entry name" value="Acid proteases"/>
    <property type="match status" value="1"/>
</dbReference>
<reference evidence="9" key="1">
    <citation type="journal article" date="2023" name="Mol. Phylogenet. Evol.">
        <title>Genome-scale phylogeny and comparative genomics of the fungal order Sordariales.</title>
        <authorList>
            <person name="Hensen N."/>
            <person name="Bonometti L."/>
            <person name="Westerberg I."/>
            <person name="Brannstrom I.O."/>
            <person name="Guillou S."/>
            <person name="Cros-Aarteil S."/>
            <person name="Calhoun S."/>
            <person name="Haridas S."/>
            <person name="Kuo A."/>
            <person name="Mondo S."/>
            <person name="Pangilinan J."/>
            <person name="Riley R."/>
            <person name="LaButti K."/>
            <person name="Andreopoulos B."/>
            <person name="Lipzen A."/>
            <person name="Chen C."/>
            <person name="Yan M."/>
            <person name="Daum C."/>
            <person name="Ng V."/>
            <person name="Clum A."/>
            <person name="Steindorff A."/>
            <person name="Ohm R.A."/>
            <person name="Martin F."/>
            <person name="Silar P."/>
            <person name="Natvig D.O."/>
            <person name="Lalanne C."/>
            <person name="Gautier V."/>
            <person name="Ament-Velasquez S.L."/>
            <person name="Kruys A."/>
            <person name="Hutchinson M.I."/>
            <person name="Powell A.J."/>
            <person name="Barry K."/>
            <person name="Miller A.N."/>
            <person name="Grigoriev I.V."/>
            <person name="Debuchy R."/>
            <person name="Gladieux P."/>
            <person name="Hiltunen Thoren M."/>
            <person name="Johannesson H."/>
        </authorList>
    </citation>
    <scope>NUCLEOTIDE SEQUENCE</scope>
    <source>
        <strain evidence="9">CBS 168.71</strain>
    </source>
</reference>
<protein>
    <submittedName>
        <fullName evidence="9">Aspartic peptidase domain-containing protein</fullName>
    </submittedName>
</protein>
<dbReference type="AlphaFoldDB" id="A0AAE0LNM9"/>
<feature type="region of interest" description="Disordered" evidence="5">
    <location>
        <begin position="107"/>
        <end position="129"/>
    </location>
</feature>
<keyword evidence="7" id="KW-0732">Signal</keyword>
<gene>
    <name evidence="9" type="ORF">B0H64DRAFT_329717</name>
</gene>
<feature type="signal peptide" evidence="7">
    <location>
        <begin position="1"/>
        <end position="27"/>
    </location>
</feature>
<feature type="region of interest" description="Disordered" evidence="5">
    <location>
        <begin position="434"/>
        <end position="483"/>
    </location>
</feature>
<dbReference type="PANTHER" id="PTHR15549">
    <property type="entry name" value="PAIRED IMMUNOGLOBULIN-LIKE TYPE 2 RECEPTOR"/>
    <property type="match status" value="1"/>
</dbReference>
<reference evidence="9" key="2">
    <citation type="submission" date="2023-06" db="EMBL/GenBank/DDBJ databases">
        <authorList>
            <consortium name="Lawrence Berkeley National Laboratory"/>
            <person name="Haridas S."/>
            <person name="Hensen N."/>
            <person name="Bonometti L."/>
            <person name="Westerberg I."/>
            <person name="Brannstrom I.O."/>
            <person name="Guillou S."/>
            <person name="Cros-Aarteil S."/>
            <person name="Calhoun S."/>
            <person name="Kuo A."/>
            <person name="Mondo S."/>
            <person name="Pangilinan J."/>
            <person name="Riley R."/>
            <person name="Labutti K."/>
            <person name="Andreopoulos B."/>
            <person name="Lipzen A."/>
            <person name="Chen C."/>
            <person name="Yanf M."/>
            <person name="Daum C."/>
            <person name="Ng V."/>
            <person name="Clum A."/>
            <person name="Steindorff A."/>
            <person name="Ohm R."/>
            <person name="Martin F."/>
            <person name="Silar P."/>
            <person name="Natvig D."/>
            <person name="Lalanne C."/>
            <person name="Gautier V."/>
            <person name="Ament-Velasquez S.L."/>
            <person name="Kruys A."/>
            <person name="Hutchinson M.I."/>
            <person name="Powell A.J."/>
            <person name="Barry K."/>
            <person name="Miller A.N."/>
            <person name="Grigoriev I.V."/>
            <person name="Debuchy R."/>
            <person name="Gladieux P."/>
            <person name="Thoren M.H."/>
            <person name="Johannesson H."/>
        </authorList>
    </citation>
    <scope>NUCLEOTIDE SEQUENCE</scope>
    <source>
        <strain evidence="9">CBS 168.71</strain>
    </source>
</reference>
<evidence type="ECO:0000256" key="6">
    <source>
        <dbReference type="SAM" id="Phobius"/>
    </source>
</evidence>
<evidence type="ECO:0000313" key="9">
    <source>
        <dbReference type="EMBL" id="KAK3291752.1"/>
    </source>
</evidence>
<comment type="caution">
    <text evidence="9">The sequence shown here is derived from an EMBL/GenBank/DDBJ whole genome shotgun (WGS) entry which is preliminary data.</text>
</comment>
<dbReference type="GeneID" id="87837839"/>
<feature type="region of interest" description="Disordered" evidence="5">
    <location>
        <begin position="592"/>
        <end position="615"/>
    </location>
</feature>
<feature type="compositionally biased region" description="Low complexity" evidence="5">
    <location>
        <begin position="434"/>
        <end position="446"/>
    </location>
</feature>
<keyword evidence="2 6" id="KW-0812">Transmembrane</keyword>
<evidence type="ECO:0000256" key="2">
    <source>
        <dbReference type="ARBA" id="ARBA00022692"/>
    </source>
</evidence>
<dbReference type="RefSeq" id="XP_062655266.1">
    <property type="nucleotide sequence ID" value="XM_062800891.1"/>
</dbReference>
<feature type="compositionally biased region" description="Polar residues" evidence="5">
    <location>
        <begin position="472"/>
        <end position="481"/>
    </location>
</feature>